<dbReference type="InterPro" id="IPR025736">
    <property type="entry name" value="PucR_C-HTH_dom"/>
</dbReference>
<dbReference type="Proteomes" id="UP000093053">
    <property type="component" value="Chromosome"/>
</dbReference>
<evidence type="ECO:0000313" key="4">
    <source>
        <dbReference type="EMBL" id="ANZ40283.1"/>
    </source>
</evidence>
<reference evidence="4 5" key="1">
    <citation type="submission" date="2016-07" db="EMBL/GenBank/DDBJ databases">
        <title>Complete genome sequence of the Lentzea guizhouensis DHS C013.</title>
        <authorList>
            <person name="Cao C."/>
        </authorList>
    </citation>
    <scope>NUCLEOTIDE SEQUENCE [LARGE SCALE GENOMIC DNA]</scope>
    <source>
        <strain evidence="4 5">DHS C013</strain>
    </source>
</reference>
<dbReference type="EMBL" id="CP016793">
    <property type="protein sequence ID" value="ANZ40283.1"/>
    <property type="molecule type" value="Genomic_DNA"/>
</dbReference>
<dbReference type="InterPro" id="IPR041522">
    <property type="entry name" value="CdaR_GGDEF"/>
</dbReference>
<evidence type="ECO:0000259" key="3">
    <source>
        <dbReference type="Pfam" id="PF17853"/>
    </source>
</evidence>
<dbReference type="Gene3D" id="1.10.10.2840">
    <property type="entry name" value="PucR C-terminal helix-turn-helix domain"/>
    <property type="match status" value="1"/>
</dbReference>
<dbReference type="PANTHER" id="PTHR33744">
    <property type="entry name" value="CARBOHYDRATE DIACID REGULATOR"/>
    <property type="match status" value="1"/>
</dbReference>
<organism evidence="4 5">
    <name type="scientific">Lentzea guizhouensis</name>
    <dbReference type="NCBI Taxonomy" id="1586287"/>
    <lineage>
        <taxon>Bacteria</taxon>
        <taxon>Bacillati</taxon>
        <taxon>Actinomycetota</taxon>
        <taxon>Actinomycetes</taxon>
        <taxon>Pseudonocardiales</taxon>
        <taxon>Pseudonocardiaceae</taxon>
        <taxon>Lentzea</taxon>
    </lineage>
</organism>
<dbReference type="Pfam" id="PF17853">
    <property type="entry name" value="GGDEF_2"/>
    <property type="match status" value="1"/>
</dbReference>
<proteinExistence type="inferred from homology"/>
<accession>A0A1B2HRE1</accession>
<dbReference type="AlphaFoldDB" id="A0A1B2HRE1"/>
<dbReference type="InterPro" id="IPR051448">
    <property type="entry name" value="CdaR-like_regulators"/>
</dbReference>
<evidence type="ECO:0000256" key="1">
    <source>
        <dbReference type="ARBA" id="ARBA00006754"/>
    </source>
</evidence>
<feature type="domain" description="PucR C-terminal helix-turn-helix" evidence="2">
    <location>
        <begin position="341"/>
        <end position="393"/>
    </location>
</feature>
<dbReference type="InterPro" id="IPR042070">
    <property type="entry name" value="PucR_C-HTH_sf"/>
</dbReference>
<dbReference type="OrthoDB" id="3663486at2"/>
<gene>
    <name evidence="4" type="ORF">BBK82_33895</name>
</gene>
<comment type="similarity">
    <text evidence="1">Belongs to the CdaR family.</text>
</comment>
<keyword evidence="5" id="KW-1185">Reference proteome</keyword>
<dbReference type="PANTHER" id="PTHR33744:SF1">
    <property type="entry name" value="DNA-BINDING TRANSCRIPTIONAL ACTIVATOR ADER"/>
    <property type="match status" value="1"/>
</dbReference>
<name>A0A1B2HRE1_9PSEU</name>
<protein>
    <submittedName>
        <fullName evidence="4">Transcriptional regulator</fullName>
    </submittedName>
</protein>
<dbReference type="KEGG" id="led:BBK82_33895"/>
<sequence>MFTMWPLPTPAVRDLLRRGAEVALNPRPNWLHDLHAAVFAGDRMRVLAEDPVLSEALRHNTVSNLVHWAAANVQDPGHRVAPNVGPQTLELARDLARRGLDERVLDSYRTGQSAAWRRWMEICFDLTSDPAQLRELLDFSSLSISTFLDDTIAGLTARIEAERQELDQGSHADRRAVVGLLLEGAPIHRRHAEERLGYGLTGAHTAAIVWSTTGAALEGAAETLTKITGAARRLTVIPGASVLWVWLPVAGVPRDLETALHEHPGVRVAVGRAGRDLEGFRRSHLDAVATQRMLTRLTSPRQVARYQDVHLVVLLSADPAQADEFVADTLGDLRAADQDVLDTLHTYVAEQCNTSRTAERLYTHRNTVIRRLARADELLPRPLAENVAGVAAALELLRWRG</sequence>
<dbReference type="STRING" id="1586287.BBK82_33895"/>
<dbReference type="Pfam" id="PF13556">
    <property type="entry name" value="HTH_30"/>
    <property type="match status" value="1"/>
</dbReference>
<evidence type="ECO:0000259" key="2">
    <source>
        <dbReference type="Pfam" id="PF13556"/>
    </source>
</evidence>
<evidence type="ECO:0000313" key="5">
    <source>
        <dbReference type="Proteomes" id="UP000093053"/>
    </source>
</evidence>
<feature type="domain" description="CdaR GGDEF-like" evidence="3">
    <location>
        <begin position="190"/>
        <end position="293"/>
    </location>
</feature>